<evidence type="ECO:0000313" key="6">
    <source>
        <dbReference type="Proteomes" id="UP000198362"/>
    </source>
</evidence>
<dbReference type="Pfam" id="PF13302">
    <property type="entry name" value="Acetyltransf_3"/>
    <property type="match status" value="1"/>
</dbReference>
<proteinExistence type="inferred from homology"/>
<dbReference type="Gene3D" id="3.40.630.30">
    <property type="match status" value="1"/>
</dbReference>
<keyword evidence="1 5" id="KW-0808">Transferase</keyword>
<dbReference type="SUPFAM" id="SSF55729">
    <property type="entry name" value="Acyl-CoA N-acyltransferases (Nat)"/>
    <property type="match status" value="1"/>
</dbReference>
<keyword evidence="2" id="KW-0012">Acyltransferase</keyword>
<dbReference type="EMBL" id="FZPH01000003">
    <property type="protein sequence ID" value="SNT11054.1"/>
    <property type="molecule type" value="Genomic_DNA"/>
</dbReference>
<evidence type="ECO:0000313" key="5">
    <source>
        <dbReference type="EMBL" id="SNT11054.1"/>
    </source>
</evidence>
<dbReference type="RefSeq" id="WP_089246559.1">
    <property type="nucleotide sequence ID" value="NZ_FZPH01000003.1"/>
</dbReference>
<dbReference type="InterPro" id="IPR051531">
    <property type="entry name" value="N-acetyltransferase"/>
</dbReference>
<dbReference type="PROSITE" id="PS51186">
    <property type="entry name" value="GNAT"/>
    <property type="match status" value="1"/>
</dbReference>
<reference evidence="5 6" key="1">
    <citation type="submission" date="2017-06" db="EMBL/GenBank/DDBJ databases">
        <authorList>
            <person name="Kim H.J."/>
            <person name="Triplett B.A."/>
        </authorList>
    </citation>
    <scope>NUCLEOTIDE SEQUENCE [LARGE SCALE GENOMIC DNA]</scope>
    <source>
        <strain evidence="5 6">CGMCC 4.5593</strain>
    </source>
</reference>
<dbReference type="InterPro" id="IPR000182">
    <property type="entry name" value="GNAT_dom"/>
</dbReference>
<dbReference type="Proteomes" id="UP000198362">
    <property type="component" value="Unassembled WGS sequence"/>
</dbReference>
<keyword evidence="6" id="KW-1185">Reference proteome</keyword>
<dbReference type="GO" id="GO:0005737">
    <property type="term" value="C:cytoplasm"/>
    <property type="evidence" value="ECO:0007669"/>
    <property type="project" value="TreeGrafter"/>
</dbReference>
<dbReference type="GO" id="GO:0008999">
    <property type="term" value="F:protein-N-terminal-alanine acetyltransferase activity"/>
    <property type="evidence" value="ECO:0007669"/>
    <property type="project" value="TreeGrafter"/>
</dbReference>
<dbReference type="PANTHER" id="PTHR43792:SF8">
    <property type="entry name" value="[RIBOSOMAL PROTEIN US5]-ALANINE N-ACETYLTRANSFERASE"/>
    <property type="match status" value="1"/>
</dbReference>
<sequence length="165" mass="18592">MNEPTVRLVPWSAADLPLLRRINTPEMRAHVGGAETEEQVLARHQRYLALENGWMFRVELPSGEAAGSVAFWSRVWHDEPVYESGWDVLPEFQGQGIASAAVRAVLAAAREDGRHRWLHAFPSVANAPSNAVCRKASFTLVGETEFEYPPGRFMRSNDWRYDLTA</sequence>
<evidence type="ECO:0000256" key="3">
    <source>
        <dbReference type="ARBA" id="ARBA00038502"/>
    </source>
</evidence>
<dbReference type="AlphaFoldDB" id="A0A239K1V1"/>
<feature type="domain" description="N-acetyltransferase" evidence="4">
    <location>
        <begin position="6"/>
        <end position="165"/>
    </location>
</feature>
<comment type="similarity">
    <text evidence="3">Belongs to the acetyltransferase family. RimJ subfamily.</text>
</comment>
<gene>
    <name evidence="5" type="ORF">SAMN05421812_103208</name>
</gene>
<dbReference type="InterPro" id="IPR016181">
    <property type="entry name" value="Acyl_CoA_acyltransferase"/>
</dbReference>
<name>A0A239K1V1_9ACTN</name>
<dbReference type="PANTHER" id="PTHR43792">
    <property type="entry name" value="GNAT FAMILY, PUTATIVE (AFU_ORTHOLOGUE AFUA_3G00765)-RELATED-RELATED"/>
    <property type="match status" value="1"/>
</dbReference>
<accession>A0A239K1V1</accession>
<evidence type="ECO:0000259" key="4">
    <source>
        <dbReference type="PROSITE" id="PS51186"/>
    </source>
</evidence>
<protein>
    <submittedName>
        <fullName evidence="5">Protein N-acetyltransferase, RimJ/RimL family</fullName>
    </submittedName>
</protein>
<dbReference type="OrthoDB" id="2631610at2"/>
<evidence type="ECO:0000256" key="2">
    <source>
        <dbReference type="ARBA" id="ARBA00023315"/>
    </source>
</evidence>
<organism evidence="5 6">
    <name type="scientific">Asanoa hainanensis</name>
    <dbReference type="NCBI Taxonomy" id="560556"/>
    <lineage>
        <taxon>Bacteria</taxon>
        <taxon>Bacillati</taxon>
        <taxon>Actinomycetota</taxon>
        <taxon>Actinomycetes</taxon>
        <taxon>Micromonosporales</taxon>
        <taxon>Micromonosporaceae</taxon>
        <taxon>Asanoa</taxon>
    </lineage>
</organism>
<evidence type="ECO:0000256" key="1">
    <source>
        <dbReference type="ARBA" id="ARBA00022679"/>
    </source>
</evidence>